<dbReference type="CDD" id="cd08190">
    <property type="entry name" value="HOT"/>
    <property type="match status" value="1"/>
</dbReference>
<feature type="compositionally biased region" description="Low complexity" evidence="11">
    <location>
        <begin position="17"/>
        <end position="26"/>
    </location>
</feature>
<dbReference type="InterPro" id="IPR001670">
    <property type="entry name" value="ADH_Fe/GldA"/>
</dbReference>
<evidence type="ECO:0000256" key="11">
    <source>
        <dbReference type="SAM" id="MobiDB-lite"/>
    </source>
</evidence>
<comment type="catalytic activity">
    <reaction evidence="10">
        <text>4-hydroxybutanoate + 2-oxoglutarate = (R)-2-hydroxyglutarate + succinate semialdehyde</text>
        <dbReference type="Rhea" id="RHEA:24734"/>
        <dbReference type="ChEBI" id="CHEBI:15801"/>
        <dbReference type="ChEBI" id="CHEBI:16724"/>
        <dbReference type="ChEBI" id="CHEBI:16810"/>
        <dbReference type="ChEBI" id="CHEBI:57706"/>
        <dbReference type="EC" id="1.1.99.24"/>
    </reaction>
</comment>
<dbReference type="GO" id="GO:0019552">
    <property type="term" value="P:L-glutamate catabolic process via 2-hydroxyglutarate"/>
    <property type="evidence" value="ECO:0007669"/>
    <property type="project" value="Ensembl"/>
</dbReference>
<evidence type="ECO:0000259" key="13">
    <source>
        <dbReference type="Pfam" id="PF25137"/>
    </source>
</evidence>
<dbReference type="OrthoDB" id="339764at2759"/>
<evidence type="ECO:0000256" key="4">
    <source>
        <dbReference type="ARBA" id="ARBA00013182"/>
    </source>
</evidence>
<evidence type="ECO:0000256" key="10">
    <source>
        <dbReference type="ARBA" id="ARBA00049496"/>
    </source>
</evidence>
<feature type="region of interest" description="Disordered" evidence="11">
    <location>
        <begin position="1"/>
        <end position="95"/>
    </location>
</feature>
<evidence type="ECO:0000256" key="1">
    <source>
        <dbReference type="ARBA" id="ARBA00000813"/>
    </source>
</evidence>
<dbReference type="FunCoup" id="A0A8I3P3D0">
    <property type="interactions" value="48"/>
</dbReference>
<name>A0A8I3P3D0_CANLF</name>
<evidence type="ECO:0000313" key="14">
    <source>
        <dbReference type="Ensembl" id="ENSCAFP00845026192.1"/>
    </source>
</evidence>
<evidence type="ECO:0000256" key="8">
    <source>
        <dbReference type="ARBA" id="ARBA00023128"/>
    </source>
</evidence>
<evidence type="ECO:0000256" key="2">
    <source>
        <dbReference type="ARBA" id="ARBA00004173"/>
    </source>
</evidence>
<feature type="domain" description="Fe-containing alcohol dehydrogenase-like C-terminal" evidence="13">
    <location>
        <begin position="379"/>
        <end position="569"/>
    </location>
</feature>
<dbReference type="InterPro" id="IPR039697">
    <property type="entry name" value="Alcohol_dehydrogenase_Fe"/>
</dbReference>
<organism evidence="14 15">
    <name type="scientific">Canis lupus familiaris</name>
    <name type="common">Dog</name>
    <name type="synonym">Canis familiaris</name>
    <dbReference type="NCBI Taxonomy" id="9615"/>
    <lineage>
        <taxon>Eukaryota</taxon>
        <taxon>Metazoa</taxon>
        <taxon>Chordata</taxon>
        <taxon>Craniata</taxon>
        <taxon>Vertebrata</taxon>
        <taxon>Euteleostomi</taxon>
        <taxon>Mammalia</taxon>
        <taxon>Eutheria</taxon>
        <taxon>Laurasiatheria</taxon>
        <taxon>Carnivora</taxon>
        <taxon>Caniformia</taxon>
        <taxon>Canidae</taxon>
        <taxon>Canis</taxon>
    </lineage>
</organism>
<dbReference type="GO" id="GO:0046872">
    <property type="term" value="F:metal ion binding"/>
    <property type="evidence" value="ECO:0007669"/>
    <property type="project" value="InterPro"/>
</dbReference>
<evidence type="ECO:0000256" key="3">
    <source>
        <dbReference type="ARBA" id="ARBA00010005"/>
    </source>
</evidence>
<dbReference type="Reactome" id="R-CFA-880009">
    <property type="pathway name" value="Interconversion of 2-oxoglutarate and 2-hydroxyglutarate"/>
</dbReference>
<keyword evidence="8" id="KW-0496">Mitochondrion</keyword>
<keyword evidence="15" id="KW-1185">Reference proteome</keyword>
<feature type="compositionally biased region" description="Basic residues" evidence="11">
    <location>
        <begin position="50"/>
        <end position="59"/>
    </location>
</feature>
<evidence type="ECO:0000313" key="15">
    <source>
        <dbReference type="Proteomes" id="UP000805418"/>
    </source>
</evidence>
<evidence type="ECO:0000256" key="9">
    <source>
        <dbReference type="ARBA" id="ARBA00032098"/>
    </source>
</evidence>
<dbReference type="Pfam" id="PF25137">
    <property type="entry name" value="ADH_Fe_C"/>
    <property type="match status" value="1"/>
</dbReference>
<proteinExistence type="inferred from homology"/>
<dbReference type="Ensembl" id="ENSCAFT00845033458.1">
    <property type="protein sequence ID" value="ENSCAFP00845026192.1"/>
    <property type="gene ID" value="ENSCAFG00845018929.1"/>
</dbReference>
<dbReference type="GO" id="GO:0004022">
    <property type="term" value="F:alcohol dehydrogenase (NAD+) activity"/>
    <property type="evidence" value="ECO:0000318"/>
    <property type="project" value="GO_Central"/>
</dbReference>
<protein>
    <recommendedName>
        <fullName evidence="5">Hydroxyacid-oxoacid transhydrogenase, mitochondrial</fullName>
        <ecNumber evidence="4">1.1.99.24</ecNumber>
    </recommendedName>
    <alternativeName>
        <fullName evidence="9">Alcohol dehydrogenase iron-containing protein 1</fullName>
    </alternativeName>
</protein>
<comment type="subcellular location">
    <subcellularLocation>
        <location evidence="2">Mitochondrion</location>
    </subcellularLocation>
</comment>
<feature type="compositionally biased region" description="Low complexity" evidence="11">
    <location>
        <begin position="86"/>
        <end position="95"/>
    </location>
</feature>
<dbReference type="PANTHER" id="PTHR11496">
    <property type="entry name" value="ALCOHOL DEHYDROGENASE"/>
    <property type="match status" value="1"/>
</dbReference>
<gene>
    <name evidence="14" type="primary">ADHFE1</name>
</gene>
<evidence type="ECO:0000256" key="6">
    <source>
        <dbReference type="ARBA" id="ARBA00022946"/>
    </source>
</evidence>
<keyword evidence="7" id="KW-0560">Oxidoreductase</keyword>
<evidence type="ECO:0000256" key="7">
    <source>
        <dbReference type="ARBA" id="ARBA00023002"/>
    </source>
</evidence>
<evidence type="ECO:0000256" key="5">
    <source>
        <dbReference type="ARBA" id="ARBA00021046"/>
    </source>
</evidence>
<comment type="catalytic activity">
    <reaction evidence="1">
        <text>(S)-3-hydroxybutanoate + 2-oxoglutarate = (R)-2-hydroxyglutarate + acetoacetate</text>
        <dbReference type="Rhea" id="RHEA:23048"/>
        <dbReference type="ChEBI" id="CHEBI:11047"/>
        <dbReference type="ChEBI" id="CHEBI:13705"/>
        <dbReference type="ChEBI" id="CHEBI:15801"/>
        <dbReference type="ChEBI" id="CHEBI:16810"/>
        <dbReference type="EC" id="1.1.99.24"/>
    </reaction>
</comment>
<dbReference type="FunFam" id="1.20.1090.10:FF:000003">
    <property type="entry name" value="Probable hydroxyacid-oxoacid transhydrogenase, mitochondrial"/>
    <property type="match status" value="1"/>
</dbReference>
<sequence length="572" mass="61255">MVLIQRRLPPGPESQQRGWAGSAEWAGAGGRRRDWPAAGAEGRLLEGRLRSHGCGRPRPGRALAEATAASSVSAGPAGRGAGGGPEDAAGPAQPRWVRPARAPRVLPWGRGERCACPLHVGAVVRCQCPTHSHTYSQAPGFPPSGKTTDYAFEMAVSNIRYGAGVTKEVGMDLQNMGAKNVCLMTDKNLSQLPPVQMVMDSLVKNGINFKVYNNVRVEPTDRSFMEAIEFVKKRAFDAYVAVGGGSTMDTCKAANLYASSPHSDFLDYVNAPIGKGKPVSVPLKPLIAVPTTSGTGSETTGVAIFDYEPLKVKTGIASRAIKPTLGLIDPLHTLHMPDRVVANSGFDVLCHALESYTALPYHMRSPCPSNPITRPAYQGSNPISDIWAVHALRIVAKYLKRAVRNPDDLEARSNMHLASAFAGIGFGNAGVHLCHGMSYPISGLVKTYKAKDYNVDHPLVPHGLSVVLTSPAVFTFTAQMSPERHLETAEILGADTRTARIPDAGPILADTLRKFLFDLDVDDGLAAIGYSKADIPALVKGTLPQERVTKLAPRPQSEEDLSALFEASMKLY</sequence>
<feature type="domain" description="Alcohol dehydrogenase iron-type/glycerol dehydrogenase GldA" evidence="12">
    <location>
        <begin position="158"/>
        <end position="330"/>
    </location>
</feature>
<dbReference type="FunFam" id="3.40.50.1970:FF:000010">
    <property type="entry name" value="Probable hydroxyacid-oxoacid transhydrogenase, mitochondrial"/>
    <property type="match status" value="1"/>
</dbReference>
<dbReference type="EC" id="1.1.99.24" evidence="4"/>
<reference evidence="14" key="1">
    <citation type="submission" date="2020-03" db="EMBL/GenBank/DDBJ databases">
        <title>Long-read based genome assembly of a Labrador retriever dog.</title>
        <authorList>
            <person name="Eory L."/>
            <person name="Zhang W."/>
            <person name="Schoenebeck J."/>
        </authorList>
    </citation>
    <scope>NUCLEOTIDE SEQUENCE [LARGE SCALE GENOMIC DNA]</scope>
    <source>
        <strain evidence="14">Labrador retriever</strain>
    </source>
</reference>
<dbReference type="InterPro" id="IPR056798">
    <property type="entry name" value="ADH_Fe_C"/>
</dbReference>
<feature type="compositionally biased region" description="Low complexity" evidence="11">
    <location>
        <begin position="66"/>
        <end position="76"/>
    </location>
</feature>
<dbReference type="InterPro" id="IPR042157">
    <property type="entry name" value="HOT"/>
</dbReference>
<dbReference type="GeneTree" id="ENSGT00390000003849"/>
<keyword evidence="6" id="KW-0809">Transit peptide</keyword>
<dbReference type="AlphaFoldDB" id="A0A8I3P3D0"/>
<reference evidence="14" key="3">
    <citation type="submission" date="2025-09" db="UniProtKB">
        <authorList>
            <consortium name="Ensembl"/>
        </authorList>
    </citation>
    <scope>IDENTIFICATION</scope>
    <source>
        <strain evidence="14">Boxer</strain>
    </source>
</reference>
<dbReference type="Proteomes" id="UP000805418">
    <property type="component" value="Chromosome 29"/>
</dbReference>
<reference evidence="14" key="2">
    <citation type="submission" date="2025-08" db="UniProtKB">
        <authorList>
            <consortium name="Ensembl"/>
        </authorList>
    </citation>
    <scope>IDENTIFICATION</scope>
    <source>
        <strain evidence="14">Boxer</strain>
    </source>
</reference>
<dbReference type="PANTHER" id="PTHR11496:SF83">
    <property type="entry name" value="HYDROXYACID-OXOACID TRANSHYDROGENASE, MITOCHONDRIAL"/>
    <property type="match status" value="1"/>
</dbReference>
<comment type="similarity">
    <text evidence="3">Belongs to the iron-containing alcohol dehydrogenase family. Hydroxyacid-oxoacid transhydrogenase subfamily.</text>
</comment>
<evidence type="ECO:0000259" key="12">
    <source>
        <dbReference type="Pfam" id="PF00465"/>
    </source>
</evidence>
<dbReference type="GO" id="GO:0005739">
    <property type="term" value="C:mitochondrion"/>
    <property type="evidence" value="ECO:0000318"/>
    <property type="project" value="GO_Central"/>
</dbReference>
<dbReference type="Gene3D" id="3.40.50.1970">
    <property type="match status" value="1"/>
</dbReference>
<dbReference type="Pfam" id="PF00465">
    <property type="entry name" value="Fe-ADH"/>
    <property type="match status" value="1"/>
</dbReference>
<accession>A0A8I3P3D0</accession>
<dbReference type="Gene3D" id="1.20.1090.10">
    <property type="entry name" value="Dehydroquinate synthase-like - alpha domain"/>
    <property type="match status" value="1"/>
</dbReference>
<dbReference type="SUPFAM" id="SSF56796">
    <property type="entry name" value="Dehydroquinate synthase-like"/>
    <property type="match status" value="1"/>
</dbReference>
<dbReference type="GO" id="GO:0047988">
    <property type="term" value="F:hydroxyacid-oxoacid transhydrogenase activity"/>
    <property type="evidence" value="ECO:0007669"/>
    <property type="project" value="UniProtKB-EC"/>
</dbReference>